<dbReference type="Pfam" id="PF01871">
    <property type="entry name" value="AMMECR1"/>
    <property type="match status" value="1"/>
</dbReference>
<protein>
    <submittedName>
        <fullName evidence="2">AmmeMemoRadiSam system protein A</fullName>
    </submittedName>
</protein>
<evidence type="ECO:0000259" key="1">
    <source>
        <dbReference type="PROSITE" id="PS51112"/>
    </source>
</evidence>
<sequence length="171" mass="18233">MVGQHRVPALARESLTYYLRSGRLMDKPAALPDILAGRAGAFVSFKKGGQLRGCIGTFAPTRPTIAEEIIQNAVSAGTEDPRFPPIALSEVPELEISVDILAAPEPIAGIEALDPQKYGVIVRKGRRSGLLLPALAGVDTAAEQVAIAREKAGIAPEAAIDLYRFTVTRYK</sequence>
<organism evidence="2 3">
    <name type="scientific">Sporomusa termitida</name>
    <dbReference type="NCBI Taxonomy" id="2377"/>
    <lineage>
        <taxon>Bacteria</taxon>
        <taxon>Bacillati</taxon>
        <taxon>Bacillota</taxon>
        <taxon>Negativicutes</taxon>
        <taxon>Selenomonadales</taxon>
        <taxon>Sporomusaceae</taxon>
        <taxon>Sporomusa</taxon>
    </lineage>
</organism>
<proteinExistence type="predicted"/>
<dbReference type="KEGG" id="sted:SPTER_01050"/>
<dbReference type="EMBL" id="CP036259">
    <property type="protein sequence ID" value="QDR78855.1"/>
    <property type="molecule type" value="Genomic_DNA"/>
</dbReference>
<dbReference type="Proteomes" id="UP000320776">
    <property type="component" value="Chromosome"/>
</dbReference>
<gene>
    <name evidence="2" type="ORF">SPTER_01050</name>
</gene>
<dbReference type="PANTHER" id="PTHR13016:SF0">
    <property type="entry name" value="AMME SYNDROME CANDIDATE GENE 1 PROTEIN"/>
    <property type="match status" value="1"/>
</dbReference>
<dbReference type="NCBIfam" id="TIGR04335">
    <property type="entry name" value="AmmeMemoSam_A"/>
    <property type="match status" value="1"/>
</dbReference>
<dbReference type="PANTHER" id="PTHR13016">
    <property type="entry name" value="AMMECR1 HOMOLOG"/>
    <property type="match status" value="1"/>
</dbReference>
<evidence type="ECO:0000313" key="3">
    <source>
        <dbReference type="Proteomes" id="UP000320776"/>
    </source>
</evidence>
<dbReference type="RefSeq" id="WP_144348568.1">
    <property type="nucleotide sequence ID" value="NZ_CP036259.1"/>
</dbReference>
<dbReference type="InterPro" id="IPR036071">
    <property type="entry name" value="AMMECR1_dom_sf"/>
</dbReference>
<dbReference type="AlphaFoldDB" id="A0A517DNB9"/>
<dbReference type="InterPro" id="IPR023473">
    <property type="entry name" value="AMMECR1"/>
</dbReference>
<dbReference type="InterPro" id="IPR027485">
    <property type="entry name" value="AMMECR1_N"/>
</dbReference>
<evidence type="ECO:0000313" key="2">
    <source>
        <dbReference type="EMBL" id="QDR78855.1"/>
    </source>
</evidence>
<dbReference type="OrthoDB" id="159752at2"/>
<dbReference type="InterPro" id="IPR002733">
    <property type="entry name" value="AMMECR1_domain"/>
</dbReference>
<dbReference type="PROSITE" id="PS51112">
    <property type="entry name" value="AMMECR1"/>
    <property type="match status" value="1"/>
</dbReference>
<feature type="domain" description="AMMECR1" evidence="1">
    <location>
        <begin position="2"/>
        <end position="171"/>
    </location>
</feature>
<dbReference type="Gene3D" id="3.30.700.20">
    <property type="entry name" value="Hypothetical protein ph0010, domain 1"/>
    <property type="match status" value="1"/>
</dbReference>
<dbReference type="InterPro" id="IPR027623">
    <property type="entry name" value="AmmeMemoSam_A"/>
</dbReference>
<reference evidence="2 3" key="1">
    <citation type="submission" date="2019-02" db="EMBL/GenBank/DDBJ databases">
        <title>Closed genome of Sporomusa termitida DSM 4440.</title>
        <authorList>
            <person name="Poehlein A."/>
            <person name="Daniel R."/>
        </authorList>
    </citation>
    <scope>NUCLEOTIDE SEQUENCE [LARGE SCALE GENOMIC DNA]</scope>
    <source>
        <strain evidence="2 3">DSM 4440</strain>
    </source>
</reference>
<dbReference type="SUPFAM" id="SSF143447">
    <property type="entry name" value="AMMECR1-like"/>
    <property type="match status" value="1"/>
</dbReference>
<keyword evidence="3" id="KW-1185">Reference proteome</keyword>
<accession>A0A517DNB9</accession>
<name>A0A517DNB9_9FIRM</name>